<protein>
    <submittedName>
        <fullName evidence="7">2-hydroxy-3-oxopropionate reductase</fullName>
    </submittedName>
</protein>
<dbReference type="SUPFAM" id="SSF51735">
    <property type="entry name" value="NAD(P)-binding Rossmann-fold domains"/>
    <property type="match status" value="1"/>
</dbReference>
<feature type="domain" description="3-hydroxyisobutyrate dehydrogenase-like NAD-binding" evidence="6">
    <location>
        <begin position="168"/>
        <end position="281"/>
    </location>
</feature>
<dbReference type="InterPro" id="IPR002204">
    <property type="entry name" value="3-OH-isobutyrate_DH-rel_CS"/>
</dbReference>
<sequence length="296" mass="31105">MTKPHIGFIGLGLMGGAMVSRLQDQGYDVTVLGNRDRTEIDKAIARGAREASSAKEVAQNSDIVMLCMGTSEQVEGRLQGDDGVIAGLTAGKVVIDFGTSLPASTKAMGDAVAAAGCTYLDAPIGRTPSHALEGKINLMCSGDKDAYDRVLPVLKDLGENVFHLGQLGNGHAIKLINNFFGQTVASALAEGFVMADIVGVDRKDLYEVMHAGPLGSVFMDLMAAYALEGDPTKLAFSIRNAGKDVGYYDQMTKDAGAPSIMAAGALGALRDADAQGRGDAMVPELLDYFADRLKNR</sequence>
<name>A0A1I6QZX0_9RHOB</name>
<dbReference type="EMBL" id="FPAJ01000001">
    <property type="protein sequence ID" value="SFS57965.1"/>
    <property type="molecule type" value="Genomic_DNA"/>
</dbReference>
<dbReference type="RefSeq" id="WP_093915297.1">
    <property type="nucleotide sequence ID" value="NZ_FPAJ01000001.1"/>
</dbReference>
<accession>A0A1I6QZX0</accession>
<dbReference type="InterPro" id="IPR029154">
    <property type="entry name" value="HIBADH-like_NADP-bd"/>
</dbReference>
<evidence type="ECO:0000259" key="6">
    <source>
        <dbReference type="Pfam" id="PF14833"/>
    </source>
</evidence>
<dbReference type="PROSITE" id="PS00895">
    <property type="entry name" value="3_HYDROXYISOBUT_DH"/>
    <property type="match status" value="1"/>
</dbReference>
<dbReference type="GO" id="GO:0051287">
    <property type="term" value="F:NAD binding"/>
    <property type="evidence" value="ECO:0007669"/>
    <property type="project" value="InterPro"/>
</dbReference>
<keyword evidence="2" id="KW-0560">Oxidoreductase</keyword>
<dbReference type="Gene3D" id="3.40.50.720">
    <property type="entry name" value="NAD(P)-binding Rossmann-like Domain"/>
    <property type="match status" value="1"/>
</dbReference>
<dbReference type="GO" id="GO:0016491">
    <property type="term" value="F:oxidoreductase activity"/>
    <property type="evidence" value="ECO:0007669"/>
    <property type="project" value="UniProtKB-KW"/>
</dbReference>
<dbReference type="GO" id="GO:0016054">
    <property type="term" value="P:organic acid catabolic process"/>
    <property type="evidence" value="ECO:0007669"/>
    <property type="project" value="UniProtKB-ARBA"/>
</dbReference>
<dbReference type="InterPro" id="IPR008927">
    <property type="entry name" value="6-PGluconate_DH-like_C_sf"/>
</dbReference>
<keyword evidence="8" id="KW-1185">Reference proteome</keyword>
<evidence type="ECO:0000256" key="1">
    <source>
        <dbReference type="ARBA" id="ARBA00009080"/>
    </source>
</evidence>
<keyword evidence="3" id="KW-0520">NAD</keyword>
<dbReference type="InterPro" id="IPR006115">
    <property type="entry name" value="6PGDH_NADP-bd"/>
</dbReference>
<dbReference type="InterPro" id="IPR013328">
    <property type="entry name" value="6PGD_dom2"/>
</dbReference>
<evidence type="ECO:0000313" key="8">
    <source>
        <dbReference type="Proteomes" id="UP000199239"/>
    </source>
</evidence>
<evidence type="ECO:0000256" key="2">
    <source>
        <dbReference type="ARBA" id="ARBA00023002"/>
    </source>
</evidence>
<feature type="active site" evidence="4">
    <location>
        <position position="174"/>
    </location>
</feature>
<proteinExistence type="inferred from homology"/>
<dbReference type="AlphaFoldDB" id="A0A1I6QZX0"/>
<evidence type="ECO:0000256" key="4">
    <source>
        <dbReference type="PIRSR" id="PIRSR000103-1"/>
    </source>
</evidence>
<evidence type="ECO:0000259" key="5">
    <source>
        <dbReference type="Pfam" id="PF03446"/>
    </source>
</evidence>
<dbReference type="SUPFAM" id="SSF48179">
    <property type="entry name" value="6-phosphogluconate dehydrogenase C-terminal domain-like"/>
    <property type="match status" value="1"/>
</dbReference>
<organism evidence="7 8">
    <name type="scientific">Sulfitobacter marinus</name>
    <dbReference type="NCBI Taxonomy" id="394264"/>
    <lineage>
        <taxon>Bacteria</taxon>
        <taxon>Pseudomonadati</taxon>
        <taxon>Pseudomonadota</taxon>
        <taxon>Alphaproteobacteria</taxon>
        <taxon>Rhodobacterales</taxon>
        <taxon>Roseobacteraceae</taxon>
        <taxon>Sulfitobacter</taxon>
    </lineage>
</organism>
<evidence type="ECO:0000256" key="3">
    <source>
        <dbReference type="ARBA" id="ARBA00023027"/>
    </source>
</evidence>
<dbReference type="InterPro" id="IPR015815">
    <property type="entry name" value="HIBADH-related"/>
</dbReference>
<dbReference type="InterPro" id="IPR036291">
    <property type="entry name" value="NAD(P)-bd_dom_sf"/>
</dbReference>
<comment type="similarity">
    <text evidence="1">Belongs to the HIBADH-related family.</text>
</comment>
<dbReference type="OrthoDB" id="9812907at2"/>
<dbReference type="PANTHER" id="PTHR43060:SF15">
    <property type="entry name" value="3-HYDROXYISOBUTYRATE DEHYDROGENASE-LIKE 1, MITOCHONDRIAL-RELATED"/>
    <property type="match status" value="1"/>
</dbReference>
<feature type="domain" description="6-phosphogluconate dehydrogenase NADP-binding" evidence="5">
    <location>
        <begin position="6"/>
        <end position="165"/>
    </location>
</feature>
<dbReference type="Proteomes" id="UP000199239">
    <property type="component" value="Unassembled WGS sequence"/>
</dbReference>
<evidence type="ECO:0000313" key="7">
    <source>
        <dbReference type="EMBL" id="SFS57965.1"/>
    </source>
</evidence>
<dbReference type="PANTHER" id="PTHR43060">
    <property type="entry name" value="3-HYDROXYISOBUTYRATE DEHYDROGENASE-LIKE 1, MITOCHONDRIAL-RELATED"/>
    <property type="match status" value="1"/>
</dbReference>
<gene>
    <name evidence="7" type="ORF">SAMN04488040_1143</name>
</gene>
<dbReference type="Gene3D" id="1.10.1040.10">
    <property type="entry name" value="N-(1-d-carboxylethyl)-l-norvaline Dehydrogenase, domain 2"/>
    <property type="match status" value="1"/>
</dbReference>
<reference evidence="8" key="1">
    <citation type="submission" date="2016-10" db="EMBL/GenBank/DDBJ databases">
        <authorList>
            <person name="Varghese N."/>
            <person name="Submissions S."/>
        </authorList>
    </citation>
    <scope>NUCLEOTIDE SEQUENCE [LARGE SCALE GENOMIC DNA]</scope>
    <source>
        <strain evidence="8">DSM 23422</strain>
    </source>
</reference>
<dbReference type="STRING" id="394264.SAMN04488040_1143"/>
<dbReference type="Pfam" id="PF14833">
    <property type="entry name" value="NAD_binding_11"/>
    <property type="match status" value="1"/>
</dbReference>
<dbReference type="GO" id="GO:0050661">
    <property type="term" value="F:NADP binding"/>
    <property type="evidence" value="ECO:0007669"/>
    <property type="project" value="InterPro"/>
</dbReference>
<dbReference type="PIRSF" id="PIRSF000103">
    <property type="entry name" value="HIBADH"/>
    <property type="match status" value="1"/>
</dbReference>
<dbReference type="Pfam" id="PF03446">
    <property type="entry name" value="NAD_binding_2"/>
    <property type="match status" value="1"/>
</dbReference>